<keyword evidence="2" id="KW-1185">Reference proteome</keyword>
<dbReference type="OrthoDB" id="981811at2"/>
<gene>
    <name evidence="1" type="ORF">DK880_00040</name>
</gene>
<evidence type="ECO:0000313" key="2">
    <source>
        <dbReference type="Proteomes" id="UP000245872"/>
    </source>
</evidence>
<name>A0A2Z3L6E9_9BACT</name>
<dbReference type="EMBL" id="CP029619">
    <property type="protein sequence ID" value="AWN81378.1"/>
    <property type="molecule type" value="Genomic_DNA"/>
</dbReference>
<accession>A0A2Z3L6E9</accession>
<sequence precursor="true">MIGIGNTIKKLPLYFQYAYRVGICLAVIGLTSCKDLKNWSSPYVSHVTIEFGQKRDAAGHLASLRTCLLQRELFYLKLDRNAKSDGYRVFMENLEKLPERLKNKIVLEPNVTSFSFELYNTDYYHKVIVTYDTVTSLISPEAGGIQRKYTIKQIELIEETAPQADGTPARKPIFCDYRIKKATLKKEKRSVNVKLFY</sequence>
<reference evidence="1 2" key="1">
    <citation type="submission" date="2018-05" db="EMBL/GenBank/DDBJ databases">
        <title>Candidatus Cardinium hertigii Genome Assembly.</title>
        <authorList>
            <person name="Showmaker K.C."/>
            <person name="Walden K.O."/>
            <person name="Fields C.J."/>
            <person name="Lambert K.N."/>
            <person name="Hudson M.E."/>
        </authorList>
    </citation>
    <scope>NUCLEOTIDE SEQUENCE [LARGE SCALE GENOMIC DNA]</scope>
    <source>
        <strain evidence="2">cHgTN10</strain>
    </source>
</reference>
<proteinExistence type="predicted"/>
<protein>
    <submittedName>
        <fullName evidence="1">Uncharacterized protein</fullName>
    </submittedName>
</protein>
<evidence type="ECO:0000313" key="1">
    <source>
        <dbReference type="EMBL" id="AWN81378.1"/>
    </source>
</evidence>
<dbReference type="Proteomes" id="UP000245872">
    <property type="component" value="Chromosome"/>
</dbReference>
<organism evidence="1 2">
    <name type="scientific">Candidatus Cardinium hertigii</name>
    <dbReference type="NCBI Taxonomy" id="247481"/>
    <lineage>
        <taxon>Bacteria</taxon>
        <taxon>Pseudomonadati</taxon>
        <taxon>Bacteroidota</taxon>
        <taxon>Cytophagia</taxon>
        <taxon>Cytophagales</taxon>
        <taxon>Amoebophilaceae</taxon>
        <taxon>Candidatus Cardinium</taxon>
    </lineage>
</organism>
<dbReference type="KEGG" id="cher:DK880_00040"/>
<dbReference type="RefSeq" id="WP_109996844.1">
    <property type="nucleotide sequence ID" value="NZ_CP029619.1"/>
</dbReference>
<dbReference type="AlphaFoldDB" id="A0A2Z3L6E9"/>